<evidence type="ECO:0000313" key="3">
    <source>
        <dbReference type="Proteomes" id="UP000295070"/>
    </source>
</evidence>
<dbReference type="AlphaFoldDB" id="A0A484CNF4"/>
<feature type="region of interest" description="Disordered" evidence="1">
    <location>
        <begin position="129"/>
        <end position="149"/>
    </location>
</feature>
<reference evidence="2 3" key="1">
    <citation type="submission" date="2019-01" db="EMBL/GenBank/DDBJ databases">
        <title>A chromosome-scale genome assembly of the yellow perch, Perca flavescens.</title>
        <authorList>
            <person name="Feron R."/>
            <person name="Morvezen R."/>
            <person name="Bestin A."/>
            <person name="Haffray P."/>
            <person name="Klopp C."/>
            <person name="Zahm M."/>
            <person name="Cabau C."/>
            <person name="Roques C."/>
            <person name="Donnadieu C."/>
            <person name="Bouchez O."/>
            <person name="Christie M."/>
            <person name="Larson W."/>
            <person name="Guiguen Y."/>
        </authorList>
    </citation>
    <scope>NUCLEOTIDE SEQUENCE [LARGE SCALE GENOMIC DNA]</scope>
    <source>
        <strain evidence="2">YP-PL-M2</strain>
        <tissue evidence="2">Blood</tissue>
    </source>
</reference>
<name>A0A484CNF4_PERFV</name>
<comment type="caution">
    <text evidence="2">The sequence shown here is derived from an EMBL/GenBank/DDBJ whole genome shotgun (WGS) entry which is preliminary data.</text>
</comment>
<sequence length="242" mass="26530">MCRITGNQILSTFGTALKMDSTKKGPTGTQTLFQPWGDSGMVVRLDIFRWIHRFDAAIRTLQVRCVQRPLMRWGRAGSDTGSASRIHQARSRTGWRVPQTSTMWTCPSTNVHKTLPHMIPGAWVPCLEAEDGTDRPPQHPPSAAIRRDCGAPADVPSNELLGLEYLFGQSTGESGPFSLKDIVNDGPGPEEEVVQPGQPDPESDEAYQSDVEARDDALDVIVPHITLTSDETSTVHPPAFCE</sequence>
<dbReference type="PANTHER" id="PTHR47773:SF1">
    <property type="entry name" value="C2H2-TYPE DOMAIN-CONTAINING PROTEIN"/>
    <property type="match status" value="1"/>
</dbReference>
<organism evidence="2 3">
    <name type="scientific">Perca flavescens</name>
    <name type="common">American yellow perch</name>
    <name type="synonym">Morone flavescens</name>
    <dbReference type="NCBI Taxonomy" id="8167"/>
    <lineage>
        <taxon>Eukaryota</taxon>
        <taxon>Metazoa</taxon>
        <taxon>Chordata</taxon>
        <taxon>Craniata</taxon>
        <taxon>Vertebrata</taxon>
        <taxon>Euteleostomi</taxon>
        <taxon>Actinopterygii</taxon>
        <taxon>Neopterygii</taxon>
        <taxon>Teleostei</taxon>
        <taxon>Neoteleostei</taxon>
        <taxon>Acanthomorphata</taxon>
        <taxon>Eupercaria</taxon>
        <taxon>Perciformes</taxon>
        <taxon>Percoidei</taxon>
        <taxon>Percidae</taxon>
        <taxon>Percinae</taxon>
        <taxon>Perca</taxon>
    </lineage>
</organism>
<evidence type="ECO:0000256" key="1">
    <source>
        <dbReference type="SAM" id="MobiDB-lite"/>
    </source>
</evidence>
<keyword evidence="3" id="KW-1185">Reference proteome</keyword>
<evidence type="ECO:0000313" key="2">
    <source>
        <dbReference type="EMBL" id="TDH03615.1"/>
    </source>
</evidence>
<feature type="region of interest" description="Disordered" evidence="1">
    <location>
        <begin position="184"/>
        <end position="209"/>
    </location>
</feature>
<accession>A0A484CNF4</accession>
<proteinExistence type="predicted"/>
<dbReference type="Proteomes" id="UP000295070">
    <property type="component" value="Chromosome 15"/>
</dbReference>
<dbReference type="EMBL" id="SCKG01000015">
    <property type="protein sequence ID" value="TDH03615.1"/>
    <property type="molecule type" value="Genomic_DNA"/>
</dbReference>
<protein>
    <submittedName>
        <fullName evidence="2">Uncharacterized protein</fullName>
    </submittedName>
</protein>
<gene>
    <name evidence="2" type="ORF">EPR50_G00163040</name>
</gene>
<dbReference type="PANTHER" id="PTHR47773">
    <property type="entry name" value="SI:DKEY-9I5.2-RELATED"/>
    <property type="match status" value="1"/>
</dbReference>